<dbReference type="AlphaFoldDB" id="A0A517YIK4"/>
<keyword evidence="4" id="KW-1185">Reference proteome</keyword>
<dbReference type="PROSITE" id="PS50234">
    <property type="entry name" value="VWFA"/>
    <property type="match status" value="1"/>
</dbReference>
<protein>
    <recommendedName>
        <fullName evidence="2">VWFA domain-containing protein</fullName>
    </recommendedName>
</protein>
<dbReference type="KEGG" id="aagg:ETAA8_51620"/>
<dbReference type="OrthoDB" id="239512at2"/>
<dbReference type="Gene3D" id="3.40.50.410">
    <property type="entry name" value="von Willebrand factor, type A domain"/>
    <property type="match status" value="1"/>
</dbReference>
<reference evidence="3 4" key="1">
    <citation type="submission" date="2019-02" db="EMBL/GenBank/DDBJ databases">
        <title>Deep-cultivation of Planctomycetes and their phenomic and genomic characterization uncovers novel biology.</title>
        <authorList>
            <person name="Wiegand S."/>
            <person name="Jogler M."/>
            <person name="Boedeker C."/>
            <person name="Pinto D."/>
            <person name="Vollmers J."/>
            <person name="Rivas-Marin E."/>
            <person name="Kohn T."/>
            <person name="Peeters S.H."/>
            <person name="Heuer A."/>
            <person name="Rast P."/>
            <person name="Oberbeckmann S."/>
            <person name="Bunk B."/>
            <person name="Jeske O."/>
            <person name="Meyerdierks A."/>
            <person name="Storesund J.E."/>
            <person name="Kallscheuer N."/>
            <person name="Luecker S."/>
            <person name="Lage O.M."/>
            <person name="Pohl T."/>
            <person name="Merkel B.J."/>
            <person name="Hornburger P."/>
            <person name="Mueller R.-W."/>
            <person name="Bruemmer F."/>
            <person name="Labrenz M."/>
            <person name="Spormann A.M."/>
            <person name="Op den Camp H."/>
            <person name="Overmann J."/>
            <person name="Amann R."/>
            <person name="Jetten M.S.M."/>
            <person name="Mascher T."/>
            <person name="Medema M.H."/>
            <person name="Devos D.P."/>
            <person name="Kaster A.-K."/>
            <person name="Ovreas L."/>
            <person name="Rohde M."/>
            <person name="Galperin M.Y."/>
            <person name="Jogler C."/>
        </authorList>
    </citation>
    <scope>NUCLEOTIDE SEQUENCE [LARGE SCALE GENOMIC DNA]</scope>
    <source>
        <strain evidence="3 4">ETA_A8</strain>
    </source>
</reference>
<dbReference type="InterPro" id="IPR036465">
    <property type="entry name" value="vWFA_dom_sf"/>
</dbReference>
<dbReference type="SUPFAM" id="SSF53300">
    <property type="entry name" value="vWA-like"/>
    <property type="match status" value="1"/>
</dbReference>
<evidence type="ECO:0000259" key="2">
    <source>
        <dbReference type="PROSITE" id="PS50234"/>
    </source>
</evidence>
<organism evidence="3 4">
    <name type="scientific">Anatilimnocola aggregata</name>
    <dbReference type="NCBI Taxonomy" id="2528021"/>
    <lineage>
        <taxon>Bacteria</taxon>
        <taxon>Pseudomonadati</taxon>
        <taxon>Planctomycetota</taxon>
        <taxon>Planctomycetia</taxon>
        <taxon>Pirellulales</taxon>
        <taxon>Pirellulaceae</taxon>
        <taxon>Anatilimnocola</taxon>
    </lineage>
</organism>
<dbReference type="Proteomes" id="UP000315017">
    <property type="component" value="Chromosome"/>
</dbReference>
<feature type="domain" description="VWFA" evidence="2">
    <location>
        <begin position="114"/>
        <end position="254"/>
    </location>
</feature>
<name>A0A517YIK4_9BACT</name>
<dbReference type="CDD" id="cd00198">
    <property type="entry name" value="vWFA"/>
    <property type="match status" value="1"/>
</dbReference>
<evidence type="ECO:0000256" key="1">
    <source>
        <dbReference type="SAM" id="MobiDB-lite"/>
    </source>
</evidence>
<accession>A0A517YIK4</accession>
<gene>
    <name evidence="3" type="ORF">ETAA8_51620</name>
</gene>
<dbReference type="InterPro" id="IPR002035">
    <property type="entry name" value="VWF_A"/>
</dbReference>
<dbReference type="Pfam" id="PF00092">
    <property type="entry name" value="VWA"/>
    <property type="match status" value="1"/>
</dbReference>
<feature type="region of interest" description="Disordered" evidence="1">
    <location>
        <begin position="49"/>
        <end position="74"/>
    </location>
</feature>
<dbReference type="EMBL" id="CP036274">
    <property type="protein sequence ID" value="QDU30044.1"/>
    <property type="molecule type" value="Genomic_DNA"/>
</dbReference>
<sequence length="558" mass="62016">MPANRHWVVWMLLLAIVGLHSGCKDASMNKLDTRQQKTKDYKNRKILKPSGKYDSAKANPSLKRRQPIASDASDLERSFQASRATALVTGKPEEVALRRITAAVRASLEVGPTLVVWVIDRTPSASKTVTDGTAAAKAMYDVPEIRQATIGSDQNLLTAVVMFDEQVEFTLDPPVADWQKAKDAFDQVKLAEGGKEMTFTAIQQAVEKYLPLRTKDRREVIFVVFTDEAGDDADKVDTVTDIFKKNAIPVYVIGSPAPWGQTNPYVAAGAKPAGPNDDTYPTHGPESIMSERVNIQMWGNQYGAREDLSMIDSGFGPFALERLCRVSGGEFIPIRPAVGSIYQYRGTAIGHKFWPTGSELRFDPKVVGKYAPDYVSQADFQQMLAKNRARQALVDAAKLAPISIDAFPSQRFEKKNEAQMARQLNTAQQFAARHSPEVDQLFNILSNGEGDRDKLTSLRLQAEFDLAMGRTLAAKVRLDGYNAMLAALKRGKNFENPSSREWLLEQGIKIETGSVIQKMSEKAIMYLQRVKDEHPGTPWAKLAEHELNIPLGWEWKEG</sequence>
<evidence type="ECO:0000313" key="3">
    <source>
        <dbReference type="EMBL" id="QDU30044.1"/>
    </source>
</evidence>
<evidence type="ECO:0000313" key="4">
    <source>
        <dbReference type="Proteomes" id="UP000315017"/>
    </source>
</evidence>
<proteinExistence type="predicted"/>